<proteinExistence type="predicted"/>
<reference evidence="1 2" key="1">
    <citation type="submission" date="2019-01" db="EMBL/GenBank/DDBJ databases">
        <title>Hymenobacter humicola sp. nov., isolated from soils in Antarctica.</title>
        <authorList>
            <person name="Sedlacek I."/>
            <person name="Holochova P."/>
            <person name="Kralova S."/>
            <person name="Pantucek R."/>
            <person name="Stankova E."/>
            <person name="Vrbovska V."/>
            <person name="Kristofova L."/>
            <person name="Svec P."/>
            <person name="Busse H.-J."/>
        </authorList>
    </citation>
    <scope>NUCLEOTIDE SEQUENCE [LARGE SCALE GENOMIC DNA]</scope>
    <source>
        <strain evidence="1 2">CCM 8852</strain>
    </source>
</reference>
<gene>
    <name evidence="1" type="ORF">D0T11_01150</name>
</gene>
<sequence>MPTRYTLAWFKEEMAPQLTGCSLVYRSCGEGDFGYLERVEVESETLLGTLDFWSHEWLDLHLIDRAAVEERLNLFLSPNQEAEKEQAFIAFLSLL</sequence>
<dbReference type="OrthoDB" id="885718at2"/>
<evidence type="ECO:0000313" key="2">
    <source>
        <dbReference type="Proteomes" id="UP000284250"/>
    </source>
</evidence>
<protein>
    <submittedName>
        <fullName evidence="1">Uncharacterized protein</fullName>
    </submittedName>
</protein>
<accession>A0A418R8B3</accession>
<dbReference type="RefSeq" id="WP_119653947.1">
    <property type="nucleotide sequence ID" value="NZ_JBHUOI010000070.1"/>
</dbReference>
<organism evidence="1 2">
    <name type="scientific">Hymenobacter rubripertinctus</name>
    <dbReference type="NCBI Taxonomy" id="2029981"/>
    <lineage>
        <taxon>Bacteria</taxon>
        <taxon>Pseudomonadati</taxon>
        <taxon>Bacteroidota</taxon>
        <taxon>Cytophagia</taxon>
        <taxon>Cytophagales</taxon>
        <taxon>Hymenobacteraceae</taxon>
        <taxon>Hymenobacter</taxon>
    </lineage>
</organism>
<dbReference type="Proteomes" id="UP000284250">
    <property type="component" value="Unassembled WGS sequence"/>
</dbReference>
<name>A0A418R8B3_9BACT</name>
<dbReference type="EMBL" id="QYCN01000002">
    <property type="protein sequence ID" value="RIY13717.1"/>
    <property type="molecule type" value="Genomic_DNA"/>
</dbReference>
<comment type="caution">
    <text evidence="1">The sequence shown here is derived from an EMBL/GenBank/DDBJ whole genome shotgun (WGS) entry which is preliminary data.</text>
</comment>
<evidence type="ECO:0000313" key="1">
    <source>
        <dbReference type="EMBL" id="RIY13717.1"/>
    </source>
</evidence>
<keyword evidence="2" id="KW-1185">Reference proteome</keyword>
<dbReference type="AlphaFoldDB" id="A0A418R8B3"/>